<gene>
    <name evidence="2" type="ORF">E3202_07940</name>
</gene>
<evidence type="ECO:0000256" key="1">
    <source>
        <dbReference type="SAM" id="MobiDB-lite"/>
    </source>
</evidence>
<accession>A0A506UM30</accession>
<dbReference type="AlphaFoldDB" id="A0A506UM30"/>
<sequence>MTSTQAHETPVHETNSHEGAVQQARRNMLNALLRTVLAHPDALHLAHALHAAQGLFPGLDLRPYMRQIASHPGGIAQGVQQLLGTESAEDHAAQALPELLGPALSQHFDPRAHLLLALGPDGQKQLLHQLKQSGQLQAFERAYNAMTHAGLLPPGQHTPQKAQALYTAARLLDAPLRHYTHLLARKENP</sequence>
<protein>
    <submittedName>
        <fullName evidence="2">Uncharacterized protein</fullName>
    </submittedName>
</protein>
<proteinExistence type="predicted"/>
<name>A0A506UM30_9PROT</name>
<dbReference type="EMBL" id="SORZ01000002">
    <property type="protein sequence ID" value="TPW34407.1"/>
    <property type="molecule type" value="Genomic_DNA"/>
</dbReference>
<dbReference type="RefSeq" id="WP_165600991.1">
    <property type="nucleotide sequence ID" value="NZ_SORZ01000002.1"/>
</dbReference>
<evidence type="ECO:0000313" key="2">
    <source>
        <dbReference type="EMBL" id="TPW34407.1"/>
    </source>
</evidence>
<reference evidence="2 3" key="1">
    <citation type="submission" date="2019-03" db="EMBL/GenBank/DDBJ databases">
        <title>The complete genome sequence of Neokomagataea sp. Jb2 NBRC113641.</title>
        <authorList>
            <person name="Chua K.-O."/>
            <person name="Chan K.-G."/>
            <person name="See-Too W.-S."/>
        </authorList>
    </citation>
    <scope>NUCLEOTIDE SEQUENCE [LARGE SCALE GENOMIC DNA]</scope>
    <source>
        <strain evidence="2 3">Jb2</strain>
    </source>
</reference>
<organism evidence="2 3">
    <name type="scientific">Oecophyllibacter saccharovorans</name>
    <dbReference type="NCBI Taxonomy" id="2558360"/>
    <lineage>
        <taxon>Bacteria</taxon>
        <taxon>Pseudomonadati</taxon>
        <taxon>Pseudomonadota</taxon>
        <taxon>Alphaproteobacteria</taxon>
        <taxon>Acetobacterales</taxon>
        <taxon>Acetobacteraceae</taxon>
        <taxon>Oecophyllibacter</taxon>
    </lineage>
</organism>
<feature type="region of interest" description="Disordered" evidence="1">
    <location>
        <begin position="1"/>
        <end position="21"/>
    </location>
</feature>
<evidence type="ECO:0000313" key="3">
    <source>
        <dbReference type="Proteomes" id="UP000315037"/>
    </source>
</evidence>
<comment type="caution">
    <text evidence="2">The sequence shown here is derived from an EMBL/GenBank/DDBJ whole genome shotgun (WGS) entry which is preliminary data.</text>
</comment>
<dbReference type="Proteomes" id="UP000315037">
    <property type="component" value="Unassembled WGS sequence"/>
</dbReference>
<keyword evidence="3" id="KW-1185">Reference proteome</keyword>